<dbReference type="SUPFAM" id="SSF51735">
    <property type="entry name" value="NAD(P)-binding Rossmann-fold domains"/>
    <property type="match status" value="1"/>
</dbReference>
<dbReference type="PROSITE" id="PS50075">
    <property type="entry name" value="CARRIER"/>
    <property type="match status" value="1"/>
</dbReference>
<feature type="non-terminal residue" evidence="8">
    <location>
        <position position="1"/>
    </location>
</feature>
<evidence type="ECO:0000256" key="6">
    <source>
        <dbReference type="ARBA" id="ARBA00023098"/>
    </source>
</evidence>
<dbReference type="InterPro" id="IPR020806">
    <property type="entry name" value="PKS_PP-bd"/>
</dbReference>
<organism evidence="8 9">
    <name type="scientific">Mycobacterium simiae</name>
    <name type="common">Mycobacterium habana</name>
    <dbReference type="NCBI Taxonomy" id="1784"/>
    <lineage>
        <taxon>Bacteria</taxon>
        <taxon>Bacillati</taxon>
        <taxon>Actinomycetota</taxon>
        <taxon>Actinomycetes</taxon>
        <taxon>Mycobacteriales</taxon>
        <taxon>Mycobacteriaceae</taxon>
        <taxon>Mycobacterium</taxon>
        <taxon>Mycobacterium simiae complex</taxon>
    </lineage>
</organism>
<evidence type="ECO:0000256" key="4">
    <source>
        <dbReference type="ARBA" id="ARBA00022679"/>
    </source>
</evidence>
<dbReference type="Pfam" id="PF08659">
    <property type="entry name" value="KR"/>
    <property type="match status" value="1"/>
</dbReference>
<dbReference type="GO" id="GO:0004312">
    <property type="term" value="F:fatty acid synthase activity"/>
    <property type="evidence" value="ECO:0007669"/>
    <property type="project" value="TreeGrafter"/>
</dbReference>
<dbReference type="InterPro" id="IPR036736">
    <property type="entry name" value="ACP-like_sf"/>
</dbReference>
<protein>
    <submittedName>
        <fullName evidence="8">KR domain-containing protein</fullName>
    </submittedName>
</protein>
<dbReference type="InterPro" id="IPR013968">
    <property type="entry name" value="PKS_KR"/>
</dbReference>
<dbReference type="Pfam" id="PF00550">
    <property type="entry name" value="PP-binding"/>
    <property type="match status" value="1"/>
</dbReference>
<dbReference type="Gene3D" id="3.40.50.720">
    <property type="entry name" value="NAD(P)-binding Rossmann-like Domain"/>
    <property type="match status" value="1"/>
</dbReference>
<dbReference type="InterPro" id="IPR006162">
    <property type="entry name" value="Ppantetheine_attach_site"/>
</dbReference>
<dbReference type="PANTHER" id="PTHR43775:SF51">
    <property type="entry name" value="INACTIVE PHENOLPHTHIOCEROL SYNTHESIS POLYKETIDE SYNTHASE TYPE I PKS1-RELATED"/>
    <property type="match status" value="1"/>
</dbReference>
<comment type="pathway">
    <text evidence="1">Lipid metabolism.</text>
</comment>
<dbReference type="SUPFAM" id="SSF53474">
    <property type="entry name" value="alpha/beta-Hydrolases"/>
    <property type="match status" value="1"/>
</dbReference>
<sequence>ANYAAANAFLDALAHQRHRQQLPAISLAWGYWQTSSAMTAHLGSTDQARLTRASMNPITTQHGLALFDAALAHHKPTLLAAPLNARTLARQARRNTLAPILSALTNARPAATTTSPQTLTARLATETTEQQLTTLTTLVHTATATVLAHPDPGTLDPDRPFTDLGIDSLTALELRNTLTHDTGLSLPATLIFDHPTPTTLAHHIHTLLTDTTTAPGPIGQLLTTARNGGQSSALVDIIIAASSLDYSLEPQFESSKDLTETILKPAENAPVRLVCIAEFTGQYLAFANAIPENIEVTEVLAPGFSGTSLPTSEQQAARAIVDTLHLNGPPGQAIVIVGHGITCIPALRALRLINTTPVINIAAKPLDLKQQQIGMVAIAPIVTTDAISISNDPLLIQAISTHLSNERNLIAYGRYLSLGIQSNDQPDEERSLVLYPRVGSHIKAPTSPLILEPATVALSVSSWLTDTMIYWIDAGIAK</sequence>
<evidence type="ECO:0000256" key="3">
    <source>
        <dbReference type="ARBA" id="ARBA00022553"/>
    </source>
</evidence>
<dbReference type="AlphaFoldDB" id="A0A5B1BRH9"/>
<evidence type="ECO:0000313" key="8">
    <source>
        <dbReference type="EMBL" id="KAA1249953.1"/>
    </source>
</evidence>
<keyword evidence="4" id="KW-0808">Transferase</keyword>
<keyword evidence="9" id="KW-1185">Reference proteome</keyword>
<dbReference type="InterPro" id="IPR050091">
    <property type="entry name" value="PKS_NRPS_Biosynth_Enz"/>
</dbReference>
<dbReference type="SUPFAM" id="SSF47336">
    <property type="entry name" value="ACP-like"/>
    <property type="match status" value="1"/>
</dbReference>
<reference evidence="8 9" key="1">
    <citation type="submission" date="2019-09" db="EMBL/GenBank/DDBJ databases">
        <title>Report of infection by Mycobacterium simiae a patient suffering from pulmonary tuberculosis.</title>
        <authorList>
            <person name="Mohanty P.S."/>
            <person name="Bansal A.K."/>
            <person name="Singh H."/>
            <person name="Sharma S."/>
            <person name="Patil S.A."/>
            <person name="Upadhaya P."/>
            <person name="Singh P.K."/>
            <person name="Kumar D."/>
            <person name="Kumar S."/>
            <person name="Singh R.K."/>
            <person name="Chaudhary B."/>
        </authorList>
    </citation>
    <scope>NUCLEOTIDE SEQUENCE [LARGE SCALE GENOMIC DNA]</scope>
    <source>
        <strain evidence="8 9">JAL-560-SIM</strain>
    </source>
</reference>
<evidence type="ECO:0000313" key="9">
    <source>
        <dbReference type="Proteomes" id="UP000324701"/>
    </source>
</evidence>
<dbReference type="SMART" id="SM00823">
    <property type="entry name" value="PKS_PP"/>
    <property type="match status" value="1"/>
</dbReference>
<evidence type="ECO:0000256" key="1">
    <source>
        <dbReference type="ARBA" id="ARBA00005189"/>
    </source>
</evidence>
<accession>A0A5B1BRH9</accession>
<dbReference type="InterPro" id="IPR029058">
    <property type="entry name" value="AB_hydrolase_fold"/>
</dbReference>
<gene>
    <name evidence="8" type="ORF">F0Q45_12395</name>
</gene>
<dbReference type="PANTHER" id="PTHR43775">
    <property type="entry name" value="FATTY ACID SYNTHASE"/>
    <property type="match status" value="1"/>
</dbReference>
<keyword evidence="3" id="KW-0597">Phosphoprotein</keyword>
<feature type="domain" description="Carrier" evidence="7">
    <location>
        <begin position="133"/>
        <end position="208"/>
    </location>
</feature>
<dbReference type="InterPro" id="IPR009081">
    <property type="entry name" value="PP-bd_ACP"/>
</dbReference>
<dbReference type="EMBL" id="VTZN01000065">
    <property type="protein sequence ID" value="KAA1249953.1"/>
    <property type="molecule type" value="Genomic_DNA"/>
</dbReference>
<dbReference type="Gene3D" id="1.10.1200.10">
    <property type="entry name" value="ACP-like"/>
    <property type="match status" value="1"/>
</dbReference>
<keyword evidence="2" id="KW-0596">Phosphopantetheine</keyword>
<dbReference type="SMART" id="SM01294">
    <property type="entry name" value="PKS_PP_betabranch"/>
    <property type="match status" value="1"/>
</dbReference>
<dbReference type="OrthoDB" id="4752654at2"/>
<dbReference type="FunFam" id="1.10.1200.10:FF:000007">
    <property type="entry name" value="Probable polyketide synthase pks17"/>
    <property type="match status" value="1"/>
</dbReference>
<dbReference type="Proteomes" id="UP000324701">
    <property type="component" value="Unassembled WGS sequence"/>
</dbReference>
<proteinExistence type="predicted"/>
<keyword evidence="6" id="KW-0443">Lipid metabolism</keyword>
<comment type="caution">
    <text evidence="8">The sequence shown here is derived from an EMBL/GenBank/DDBJ whole genome shotgun (WGS) entry which is preliminary data.</text>
</comment>
<evidence type="ECO:0000259" key="7">
    <source>
        <dbReference type="PROSITE" id="PS50075"/>
    </source>
</evidence>
<evidence type="ECO:0000256" key="2">
    <source>
        <dbReference type="ARBA" id="ARBA00022450"/>
    </source>
</evidence>
<dbReference type="InterPro" id="IPR036291">
    <property type="entry name" value="NAD(P)-bd_dom_sf"/>
</dbReference>
<dbReference type="GO" id="GO:0006633">
    <property type="term" value="P:fatty acid biosynthetic process"/>
    <property type="evidence" value="ECO:0007669"/>
    <property type="project" value="TreeGrafter"/>
</dbReference>
<evidence type="ECO:0000256" key="5">
    <source>
        <dbReference type="ARBA" id="ARBA00022832"/>
    </source>
</evidence>
<keyword evidence="5" id="KW-0276">Fatty acid metabolism</keyword>
<dbReference type="RefSeq" id="WP_149654236.1">
    <property type="nucleotide sequence ID" value="NZ_VTZN01000065.1"/>
</dbReference>
<dbReference type="GO" id="GO:0031177">
    <property type="term" value="F:phosphopantetheine binding"/>
    <property type="evidence" value="ECO:0007669"/>
    <property type="project" value="InterPro"/>
</dbReference>
<name>A0A5B1BRH9_MYCSI</name>
<dbReference type="PROSITE" id="PS00012">
    <property type="entry name" value="PHOSPHOPANTETHEINE"/>
    <property type="match status" value="1"/>
</dbReference>